<evidence type="ECO:0000313" key="4">
    <source>
        <dbReference type="EMBL" id="GMG87643.1"/>
    </source>
</evidence>
<comment type="caution">
    <text evidence="4">The sequence shown here is derived from an EMBL/GenBank/DDBJ whole genome shotgun (WGS) entry which is preliminary data.</text>
</comment>
<feature type="signal peptide" evidence="2">
    <location>
        <begin position="1"/>
        <end position="24"/>
    </location>
</feature>
<accession>A0ABQ6LZW8</accession>
<name>A0ABQ6LZW8_9GAMM</name>
<dbReference type="EMBL" id="BSYJ01000003">
    <property type="protein sequence ID" value="GMG87643.1"/>
    <property type="molecule type" value="Genomic_DNA"/>
</dbReference>
<evidence type="ECO:0000313" key="5">
    <source>
        <dbReference type="Proteomes" id="UP001224392"/>
    </source>
</evidence>
<organism evidence="4 5">
    <name type="scientific">Biformimicrobium ophioploci</name>
    <dbReference type="NCBI Taxonomy" id="3036711"/>
    <lineage>
        <taxon>Bacteria</taxon>
        <taxon>Pseudomonadati</taxon>
        <taxon>Pseudomonadota</taxon>
        <taxon>Gammaproteobacteria</taxon>
        <taxon>Cellvibrionales</taxon>
        <taxon>Microbulbiferaceae</taxon>
        <taxon>Biformimicrobium</taxon>
    </lineage>
</organism>
<feature type="domain" description="DUF4174" evidence="3">
    <location>
        <begin position="27"/>
        <end position="134"/>
    </location>
</feature>
<proteinExistence type="predicted"/>
<protein>
    <submittedName>
        <fullName evidence="4">DUF4174 domain-containing protein</fullName>
    </submittedName>
</protein>
<keyword evidence="1 2" id="KW-0732">Signal</keyword>
<sequence>MKHTPAVVLSLIAMLAYAPLSHCAERLSDYQWQHRLLLIRAAGNEQPIRAALDANRDAIIERDLVWFLVGPDGIEGSASDTLGAGLLADILRTLGDTGGVVLIGKDGQVKARYPQLDLEAVFSRIDSMPMRKREMAKP</sequence>
<dbReference type="Pfam" id="PF13778">
    <property type="entry name" value="DUF4174"/>
    <property type="match status" value="1"/>
</dbReference>
<evidence type="ECO:0000256" key="1">
    <source>
        <dbReference type="ARBA" id="ARBA00022729"/>
    </source>
</evidence>
<reference evidence="4 5" key="1">
    <citation type="submission" date="2023-04" db="EMBL/GenBank/DDBJ databases">
        <title>Marinobulbifer ophiurae gen. nov., sp. Nov., isolate from tissue of brittle star Ophioplocus japonicus.</title>
        <authorList>
            <person name="Kawano K."/>
            <person name="Sawayama S."/>
            <person name="Nakagawa S."/>
        </authorList>
    </citation>
    <scope>NUCLEOTIDE SEQUENCE [LARGE SCALE GENOMIC DNA]</scope>
    <source>
        <strain evidence="4 5">NKW57</strain>
    </source>
</reference>
<feature type="chain" id="PRO_5046024536" evidence="2">
    <location>
        <begin position="25"/>
        <end position="138"/>
    </location>
</feature>
<dbReference type="RefSeq" id="WP_285764259.1">
    <property type="nucleotide sequence ID" value="NZ_BSYJ01000003.1"/>
</dbReference>
<evidence type="ECO:0000256" key="2">
    <source>
        <dbReference type="SAM" id="SignalP"/>
    </source>
</evidence>
<dbReference type="InterPro" id="IPR025232">
    <property type="entry name" value="DUF4174"/>
</dbReference>
<evidence type="ECO:0000259" key="3">
    <source>
        <dbReference type="Pfam" id="PF13778"/>
    </source>
</evidence>
<gene>
    <name evidence="4" type="ORF">MNKW57_19640</name>
</gene>
<dbReference type="Proteomes" id="UP001224392">
    <property type="component" value="Unassembled WGS sequence"/>
</dbReference>
<keyword evidence="5" id="KW-1185">Reference proteome</keyword>